<evidence type="ECO:0000256" key="1">
    <source>
        <dbReference type="SAM" id="MobiDB-lite"/>
    </source>
</evidence>
<organism evidence="2 3">
    <name type="scientific">Portunus trituberculatus</name>
    <name type="common">Swimming crab</name>
    <name type="synonym">Neptunus trituberculatus</name>
    <dbReference type="NCBI Taxonomy" id="210409"/>
    <lineage>
        <taxon>Eukaryota</taxon>
        <taxon>Metazoa</taxon>
        <taxon>Ecdysozoa</taxon>
        <taxon>Arthropoda</taxon>
        <taxon>Crustacea</taxon>
        <taxon>Multicrustacea</taxon>
        <taxon>Malacostraca</taxon>
        <taxon>Eumalacostraca</taxon>
        <taxon>Eucarida</taxon>
        <taxon>Decapoda</taxon>
        <taxon>Pleocyemata</taxon>
        <taxon>Brachyura</taxon>
        <taxon>Eubrachyura</taxon>
        <taxon>Portunoidea</taxon>
        <taxon>Portunidae</taxon>
        <taxon>Portuninae</taxon>
        <taxon>Portunus</taxon>
    </lineage>
</organism>
<reference evidence="2 3" key="1">
    <citation type="submission" date="2019-05" db="EMBL/GenBank/DDBJ databases">
        <title>Another draft genome of Portunus trituberculatus and its Hox gene families provides insights of decapod evolution.</title>
        <authorList>
            <person name="Jeong J.-H."/>
            <person name="Song I."/>
            <person name="Kim S."/>
            <person name="Choi T."/>
            <person name="Kim D."/>
            <person name="Ryu S."/>
            <person name="Kim W."/>
        </authorList>
    </citation>
    <scope>NUCLEOTIDE SEQUENCE [LARGE SCALE GENOMIC DNA]</scope>
    <source>
        <tissue evidence="2">Muscle</tissue>
    </source>
</reference>
<keyword evidence="3" id="KW-1185">Reference proteome</keyword>
<name>A0A5B7DGM7_PORTR</name>
<dbReference type="EMBL" id="VSRR010000863">
    <property type="protein sequence ID" value="MPC20354.1"/>
    <property type="molecule type" value="Genomic_DNA"/>
</dbReference>
<gene>
    <name evidence="2" type="ORF">E2C01_013295</name>
</gene>
<comment type="caution">
    <text evidence="2">The sequence shown here is derived from an EMBL/GenBank/DDBJ whole genome shotgun (WGS) entry which is preliminary data.</text>
</comment>
<sequence>MYSLQRGDARFRMGMRGNKSAVARLQPTALHDPSNELTTTAFPLLPPPLHVSLLPRRATPRINYPAPCHWPPSLTTSSRSSKSEKRVKRSTSIRRGERARESERHARYE</sequence>
<evidence type="ECO:0000313" key="2">
    <source>
        <dbReference type="EMBL" id="MPC20354.1"/>
    </source>
</evidence>
<dbReference type="Proteomes" id="UP000324222">
    <property type="component" value="Unassembled WGS sequence"/>
</dbReference>
<feature type="region of interest" description="Disordered" evidence="1">
    <location>
        <begin position="64"/>
        <end position="109"/>
    </location>
</feature>
<accession>A0A5B7DGM7</accession>
<evidence type="ECO:0000313" key="3">
    <source>
        <dbReference type="Proteomes" id="UP000324222"/>
    </source>
</evidence>
<protein>
    <submittedName>
        <fullName evidence="2">Uncharacterized protein</fullName>
    </submittedName>
</protein>
<feature type="compositionally biased region" description="Basic and acidic residues" evidence="1">
    <location>
        <begin position="94"/>
        <end position="109"/>
    </location>
</feature>
<proteinExistence type="predicted"/>
<dbReference type="AlphaFoldDB" id="A0A5B7DGM7"/>